<keyword evidence="3" id="KW-0812">Transmembrane</keyword>
<feature type="domain" description="Calcineurin-like phosphoesterase" evidence="4">
    <location>
        <begin position="124"/>
        <end position="340"/>
    </location>
</feature>
<dbReference type="GO" id="GO:0016787">
    <property type="term" value="F:hydrolase activity"/>
    <property type="evidence" value="ECO:0007669"/>
    <property type="project" value="UniProtKB-KW"/>
</dbReference>
<dbReference type="AlphaFoldDB" id="A0A7S3LSH2"/>
<evidence type="ECO:0000256" key="1">
    <source>
        <dbReference type="ARBA" id="ARBA00022729"/>
    </source>
</evidence>
<feature type="transmembrane region" description="Helical" evidence="3">
    <location>
        <begin position="57"/>
        <end position="77"/>
    </location>
</feature>
<keyword evidence="3" id="KW-1133">Transmembrane helix</keyword>
<dbReference type="SUPFAM" id="SSF56300">
    <property type="entry name" value="Metallo-dependent phosphatases"/>
    <property type="match status" value="1"/>
</dbReference>
<dbReference type="InterPro" id="IPR004843">
    <property type="entry name" value="Calcineurin-like_PHP"/>
</dbReference>
<proteinExistence type="predicted"/>
<dbReference type="PANTHER" id="PTHR10161:SF14">
    <property type="entry name" value="TARTRATE-RESISTANT ACID PHOSPHATASE TYPE 5"/>
    <property type="match status" value="1"/>
</dbReference>
<sequence length="417" mass="47130">MALENGYSAGLQTNLTENGDVDLEVERNSSYDNIAESKDVSEGVFVKDKWHRCRGGLIKLPIMLTWLTIGIIIGAAFTQAPATSKQTQEAECDEHMEHSYELEMCFEHDDGPVLATKVKFSGVNFLVVGDWGRNGHCCQRDVAHEMAKTSKALMTNFTISTGDNFYSKGITDKDSEQIDSSWARVYDKEDLLDKPWYGVLGNHDYKGDPLAQLGIDPIKYPAWKIRTLSYSKTFSDDQGELVDIVFIDTSPLLKEYYDDDEMNIQATSNSVEQAREKIISFLNEELNNSKGVWKIVVGHHPIFTVGEHFGEDGDHFLENTLAPIFEEHNVSVYFSGHDHNLQHITKKNVNYIVSGAGSKIRPKAENKYNATKDEPIPRFHAGHQGFASVSISRSELMIQFLDLRGTWLYTKIIEMRE</sequence>
<evidence type="ECO:0000256" key="2">
    <source>
        <dbReference type="ARBA" id="ARBA00022801"/>
    </source>
</evidence>
<evidence type="ECO:0000256" key="3">
    <source>
        <dbReference type="SAM" id="Phobius"/>
    </source>
</evidence>
<keyword evidence="2" id="KW-0378">Hydrolase</keyword>
<dbReference type="EMBL" id="HBIN01009527">
    <property type="protein sequence ID" value="CAE0436854.1"/>
    <property type="molecule type" value="Transcribed_RNA"/>
</dbReference>
<keyword evidence="1" id="KW-0732">Signal</keyword>
<name>A0A7S3LSH2_9STRA</name>
<evidence type="ECO:0000313" key="5">
    <source>
        <dbReference type="EMBL" id="CAE0436854.1"/>
    </source>
</evidence>
<reference evidence="5" key="1">
    <citation type="submission" date="2021-01" db="EMBL/GenBank/DDBJ databases">
        <authorList>
            <person name="Corre E."/>
            <person name="Pelletier E."/>
            <person name="Niang G."/>
            <person name="Scheremetjew M."/>
            <person name="Finn R."/>
            <person name="Kale V."/>
            <person name="Holt S."/>
            <person name="Cochrane G."/>
            <person name="Meng A."/>
            <person name="Brown T."/>
            <person name="Cohen L."/>
        </authorList>
    </citation>
    <scope>NUCLEOTIDE SEQUENCE</scope>
    <source>
        <strain evidence="5">GSBS06</strain>
    </source>
</reference>
<dbReference type="Pfam" id="PF00149">
    <property type="entry name" value="Metallophos"/>
    <property type="match status" value="1"/>
</dbReference>
<dbReference type="Gene3D" id="3.60.21.10">
    <property type="match status" value="1"/>
</dbReference>
<protein>
    <recommendedName>
        <fullName evidence="4">Calcineurin-like phosphoesterase domain-containing protein</fullName>
    </recommendedName>
</protein>
<accession>A0A7S3LSH2</accession>
<dbReference type="InterPro" id="IPR029052">
    <property type="entry name" value="Metallo-depent_PP-like"/>
</dbReference>
<organism evidence="5">
    <name type="scientific">Aplanochytrium stocchinoi</name>
    <dbReference type="NCBI Taxonomy" id="215587"/>
    <lineage>
        <taxon>Eukaryota</taxon>
        <taxon>Sar</taxon>
        <taxon>Stramenopiles</taxon>
        <taxon>Bigyra</taxon>
        <taxon>Labyrinthulomycetes</taxon>
        <taxon>Thraustochytrida</taxon>
        <taxon>Thraustochytriidae</taxon>
        <taxon>Aplanochytrium</taxon>
    </lineage>
</organism>
<evidence type="ECO:0000259" key="4">
    <source>
        <dbReference type="Pfam" id="PF00149"/>
    </source>
</evidence>
<dbReference type="PANTHER" id="PTHR10161">
    <property type="entry name" value="TARTRATE-RESISTANT ACID PHOSPHATASE TYPE 5"/>
    <property type="match status" value="1"/>
</dbReference>
<dbReference type="InterPro" id="IPR051558">
    <property type="entry name" value="Metallophosphoesterase_PAP"/>
</dbReference>
<keyword evidence="3" id="KW-0472">Membrane</keyword>
<gene>
    <name evidence="5" type="ORF">ASTO00021_LOCUS7101</name>
</gene>